<evidence type="ECO:0000256" key="5">
    <source>
        <dbReference type="ARBA" id="ARBA00022982"/>
    </source>
</evidence>
<dbReference type="SMART" id="SM00665">
    <property type="entry name" value="B561"/>
    <property type="match status" value="1"/>
</dbReference>
<dbReference type="Gene3D" id="1.20.120.1770">
    <property type="match status" value="1"/>
</dbReference>
<dbReference type="CDD" id="cd08760">
    <property type="entry name" value="Cyt_b561_FRRS1_like"/>
    <property type="match status" value="1"/>
</dbReference>
<evidence type="ECO:0000256" key="8">
    <source>
        <dbReference type="SAM" id="Phobius"/>
    </source>
</evidence>
<keyword evidence="5" id="KW-0249">Electron transport</keyword>
<dbReference type="Pfam" id="PF03188">
    <property type="entry name" value="Cytochrom_B561"/>
    <property type="match status" value="1"/>
</dbReference>
<evidence type="ECO:0000259" key="10">
    <source>
        <dbReference type="PROSITE" id="PS50939"/>
    </source>
</evidence>
<evidence type="ECO:0000256" key="6">
    <source>
        <dbReference type="ARBA" id="ARBA00022989"/>
    </source>
</evidence>
<dbReference type="InterPro" id="IPR005018">
    <property type="entry name" value="DOMON_domain"/>
</dbReference>
<feature type="transmembrane region" description="Helical" evidence="8">
    <location>
        <begin position="342"/>
        <end position="367"/>
    </location>
</feature>
<feature type="transmembrane region" description="Helical" evidence="8">
    <location>
        <begin position="379"/>
        <end position="401"/>
    </location>
</feature>
<dbReference type="CDD" id="cd09628">
    <property type="entry name" value="DOMON_SDR_2_like"/>
    <property type="match status" value="1"/>
</dbReference>
<dbReference type="SMART" id="SM00664">
    <property type="entry name" value="DoH"/>
    <property type="match status" value="1"/>
</dbReference>
<evidence type="ECO:0000313" key="12">
    <source>
        <dbReference type="WBParaSite" id="ALUE_0000422901-mRNA-1"/>
    </source>
</evidence>
<dbReference type="PANTHER" id="PTHR23130:SF171">
    <property type="entry name" value="OS01G0895300 PROTEIN"/>
    <property type="match status" value="1"/>
</dbReference>
<dbReference type="PROSITE" id="PS50836">
    <property type="entry name" value="DOMON"/>
    <property type="match status" value="1"/>
</dbReference>
<feature type="domain" description="Cytochrome b561" evidence="10">
    <location>
        <begin position="191"/>
        <end position="401"/>
    </location>
</feature>
<comment type="subcellular location">
    <subcellularLocation>
        <location evidence="1">Membrane</location>
    </subcellularLocation>
</comment>
<dbReference type="PROSITE" id="PS50939">
    <property type="entry name" value="CYTOCHROME_B561"/>
    <property type="match status" value="1"/>
</dbReference>
<evidence type="ECO:0000256" key="1">
    <source>
        <dbReference type="ARBA" id="ARBA00004370"/>
    </source>
</evidence>
<evidence type="ECO:0000313" key="11">
    <source>
        <dbReference type="Proteomes" id="UP000036681"/>
    </source>
</evidence>
<feature type="transmembrane region" description="Helical" evidence="8">
    <location>
        <begin position="311"/>
        <end position="330"/>
    </location>
</feature>
<keyword evidence="6 8" id="KW-1133">Transmembrane helix</keyword>
<keyword evidence="4" id="KW-0732">Signal</keyword>
<name>A0A9J2P3T1_ASCLU</name>
<evidence type="ECO:0000256" key="4">
    <source>
        <dbReference type="ARBA" id="ARBA00022729"/>
    </source>
</evidence>
<keyword evidence="2" id="KW-0813">Transport</keyword>
<dbReference type="AlphaFoldDB" id="A0A9J2P3T1"/>
<dbReference type="InterPro" id="IPR006593">
    <property type="entry name" value="Cyt_b561/ferric_Rdtase_TM"/>
</dbReference>
<protein>
    <submittedName>
        <fullName evidence="12">Cytochrome b561 domain-containing protein</fullName>
    </submittedName>
</protein>
<feature type="domain" description="DOMON" evidence="9">
    <location>
        <begin position="34"/>
        <end position="164"/>
    </location>
</feature>
<evidence type="ECO:0000259" key="9">
    <source>
        <dbReference type="PROSITE" id="PS50836"/>
    </source>
</evidence>
<dbReference type="WBParaSite" id="ALUE_0000422901-mRNA-1">
    <property type="protein sequence ID" value="ALUE_0000422901-mRNA-1"/>
    <property type="gene ID" value="ALUE_0000422901"/>
</dbReference>
<dbReference type="GO" id="GO:0016020">
    <property type="term" value="C:membrane"/>
    <property type="evidence" value="ECO:0007669"/>
    <property type="project" value="UniProtKB-SubCell"/>
</dbReference>
<proteinExistence type="predicted"/>
<feature type="transmembrane region" description="Helical" evidence="8">
    <location>
        <begin position="270"/>
        <end position="291"/>
    </location>
</feature>
<evidence type="ECO:0000256" key="3">
    <source>
        <dbReference type="ARBA" id="ARBA00022692"/>
    </source>
</evidence>
<evidence type="ECO:0000256" key="2">
    <source>
        <dbReference type="ARBA" id="ARBA00022448"/>
    </source>
</evidence>
<feature type="transmembrane region" description="Helical" evidence="8">
    <location>
        <begin position="224"/>
        <end position="249"/>
    </location>
</feature>
<evidence type="ECO:0000256" key="7">
    <source>
        <dbReference type="ARBA" id="ARBA00023136"/>
    </source>
</evidence>
<accession>A0A9J2P3T1</accession>
<dbReference type="PANTHER" id="PTHR23130">
    <property type="entry name" value="CYTOCHROME B561 AND DOMON DOMAIN-CONTAINING PROTEIN"/>
    <property type="match status" value="1"/>
</dbReference>
<keyword evidence="7 8" id="KW-0472">Membrane</keyword>
<reference evidence="12" key="1">
    <citation type="submission" date="2023-03" db="UniProtKB">
        <authorList>
            <consortium name="WormBaseParasite"/>
        </authorList>
    </citation>
    <scope>IDENTIFICATION</scope>
</reference>
<organism evidence="11 12">
    <name type="scientific">Ascaris lumbricoides</name>
    <name type="common">Giant roundworm</name>
    <dbReference type="NCBI Taxonomy" id="6252"/>
    <lineage>
        <taxon>Eukaryota</taxon>
        <taxon>Metazoa</taxon>
        <taxon>Ecdysozoa</taxon>
        <taxon>Nematoda</taxon>
        <taxon>Chromadorea</taxon>
        <taxon>Rhabditida</taxon>
        <taxon>Spirurina</taxon>
        <taxon>Ascaridomorpha</taxon>
        <taxon>Ascaridoidea</taxon>
        <taxon>Ascarididae</taxon>
        <taxon>Ascaris</taxon>
    </lineage>
</organism>
<sequence>LIAIDASFSSEGCGKEKSCWFHPPGCAANNIQKCSSSVQWTVLKDGVLVQLEASLVGLDPDMAHYVALGISKDMRMGDDSVVECVIGADGVGKAFISFNDETNNQQLLQASEVMLSETSSFVEDGHMICNMKWAFNGRSKVNEADLFKVFDLESRTWNLLFARGNADKRSGQKEMHSVNDGDLFPWISEQTVAFCRENCTTEQYVIINEMKQTDVTRYWRYRFAVMHGALLLLAWWILGSSAILIARYFKPVWPRKKLFGTAVWFQLHRDLAILSVIIQIVAVFLIIYQAGRLYECSYECGSDDWSKKMHVITGIAATALAIAQPLIAFVRPGPNSSARPTFNWLHWFVGMSAWTFASVTMVLAVPMGKTGLQRVYGHAPTWIMAAYIIVFLVCNILLEIFSSNSERRFEKIGPSGMALGVINGPTVESPVARSVYGRTRMFIFVMHLVIAFGVAITITVMLVKILLSHSP</sequence>
<keyword evidence="3 8" id="KW-0812">Transmembrane</keyword>
<keyword evidence="11" id="KW-1185">Reference proteome</keyword>
<dbReference type="Proteomes" id="UP000036681">
    <property type="component" value="Unplaced"/>
</dbReference>
<feature type="transmembrane region" description="Helical" evidence="8">
    <location>
        <begin position="442"/>
        <end position="467"/>
    </location>
</feature>